<dbReference type="GO" id="GO:0032993">
    <property type="term" value="C:protein-DNA complex"/>
    <property type="evidence" value="ECO:0007669"/>
    <property type="project" value="TreeGrafter"/>
</dbReference>
<dbReference type="InterPro" id="IPR001867">
    <property type="entry name" value="OmpR/PhoB-type_DNA-bd"/>
</dbReference>
<dbReference type="GO" id="GO:0016020">
    <property type="term" value="C:membrane"/>
    <property type="evidence" value="ECO:0007669"/>
    <property type="project" value="InterPro"/>
</dbReference>
<dbReference type="SMART" id="SM00862">
    <property type="entry name" value="Trans_reg_C"/>
    <property type="match status" value="1"/>
</dbReference>
<dbReference type="Proteomes" id="UP000823842">
    <property type="component" value="Unassembled WGS sequence"/>
</dbReference>
<dbReference type="Gene3D" id="6.10.250.690">
    <property type="match status" value="1"/>
</dbReference>
<evidence type="ECO:0000256" key="5">
    <source>
        <dbReference type="SAM" id="Phobius"/>
    </source>
</evidence>
<name>A0A9D2LU64_9FIRM</name>
<reference evidence="8" key="1">
    <citation type="journal article" date="2021" name="PeerJ">
        <title>Extensive microbial diversity within the chicken gut microbiome revealed by metagenomics and culture.</title>
        <authorList>
            <person name="Gilroy R."/>
            <person name="Ravi A."/>
            <person name="Getino M."/>
            <person name="Pursley I."/>
            <person name="Horton D.L."/>
            <person name="Alikhan N.F."/>
            <person name="Baker D."/>
            <person name="Gharbi K."/>
            <person name="Hall N."/>
            <person name="Watson M."/>
            <person name="Adriaenssens E.M."/>
            <person name="Foster-Nyarko E."/>
            <person name="Jarju S."/>
            <person name="Secka A."/>
            <person name="Antonio M."/>
            <person name="Oren A."/>
            <person name="Chaudhuri R.R."/>
            <person name="La Ragione R."/>
            <person name="Hildebrand F."/>
            <person name="Pallen M.J."/>
        </authorList>
    </citation>
    <scope>NUCLEOTIDE SEQUENCE</scope>
    <source>
        <strain evidence="8">ChiSjej1B19-5720</strain>
    </source>
</reference>
<dbReference type="FunFam" id="1.10.10.10:FF:000018">
    <property type="entry name" value="DNA-binding response regulator ResD"/>
    <property type="match status" value="1"/>
</dbReference>
<dbReference type="GO" id="GO:0006355">
    <property type="term" value="P:regulation of DNA-templated transcription"/>
    <property type="evidence" value="ECO:0007669"/>
    <property type="project" value="InterPro"/>
</dbReference>
<dbReference type="InterPro" id="IPR039420">
    <property type="entry name" value="WalR-like"/>
</dbReference>
<dbReference type="Gene3D" id="1.10.10.10">
    <property type="entry name" value="Winged helix-like DNA-binding domain superfamily/Winged helix DNA-binding domain"/>
    <property type="match status" value="1"/>
</dbReference>
<evidence type="ECO:0000259" key="6">
    <source>
        <dbReference type="PROSITE" id="PS50885"/>
    </source>
</evidence>
<dbReference type="GO" id="GO:0005829">
    <property type="term" value="C:cytosol"/>
    <property type="evidence" value="ECO:0007669"/>
    <property type="project" value="TreeGrafter"/>
</dbReference>
<dbReference type="SUPFAM" id="SSF46894">
    <property type="entry name" value="C-terminal effector domain of the bipartite response regulators"/>
    <property type="match status" value="1"/>
</dbReference>
<dbReference type="SUPFAM" id="SSF158472">
    <property type="entry name" value="HAMP domain-like"/>
    <property type="match status" value="1"/>
</dbReference>
<dbReference type="CDD" id="cd06225">
    <property type="entry name" value="HAMP"/>
    <property type="match status" value="1"/>
</dbReference>
<feature type="DNA-binding region" description="OmpR/PhoB-type" evidence="4">
    <location>
        <begin position="235"/>
        <end position="334"/>
    </location>
</feature>
<evidence type="ECO:0000256" key="3">
    <source>
        <dbReference type="ARBA" id="ARBA00023125"/>
    </source>
</evidence>
<feature type="domain" description="HAMP" evidence="6">
    <location>
        <begin position="121"/>
        <end position="173"/>
    </location>
</feature>
<feature type="domain" description="OmpR/PhoB-type" evidence="7">
    <location>
        <begin position="235"/>
        <end position="334"/>
    </location>
</feature>
<dbReference type="Gene3D" id="6.10.340.10">
    <property type="match status" value="1"/>
</dbReference>
<dbReference type="Pfam" id="PF00672">
    <property type="entry name" value="HAMP"/>
    <property type="match status" value="1"/>
</dbReference>
<dbReference type="PROSITE" id="PS51755">
    <property type="entry name" value="OMPR_PHOB"/>
    <property type="match status" value="1"/>
</dbReference>
<protein>
    <submittedName>
        <fullName evidence="8">Winged helix-turn-helix domain-containing protein</fullName>
    </submittedName>
</protein>
<feature type="transmembrane region" description="Helical" evidence="5">
    <location>
        <begin position="12"/>
        <end position="33"/>
    </location>
</feature>
<dbReference type="EMBL" id="DWYZ01000197">
    <property type="protein sequence ID" value="HJB29171.1"/>
    <property type="molecule type" value="Genomic_DNA"/>
</dbReference>
<dbReference type="InterPro" id="IPR036388">
    <property type="entry name" value="WH-like_DNA-bd_sf"/>
</dbReference>
<dbReference type="Pfam" id="PF00486">
    <property type="entry name" value="Trans_reg_C"/>
    <property type="match status" value="1"/>
</dbReference>
<dbReference type="InterPro" id="IPR003660">
    <property type="entry name" value="HAMP_dom"/>
</dbReference>
<dbReference type="PROSITE" id="PS50885">
    <property type="entry name" value="HAMP"/>
    <property type="match status" value="1"/>
</dbReference>
<evidence type="ECO:0000256" key="4">
    <source>
        <dbReference type="PROSITE-ProRule" id="PRU01091"/>
    </source>
</evidence>
<evidence type="ECO:0000259" key="7">
    <source>
        <dbReference type="PROSITE" id="PS51755"/>
    </source>
</evidence>
<dbReference type="PANTHER" id="PTHR48111">
    <property type="entry name" value="REGULATOR OF RPOS"/>
    <property type="match status" value="1"/>
</dbReference>
<dbReference type="GO" id="GO:0000156">
    <property type="term" value="F:phosphorelay response regulator activity"/>
    <property type="evidence" value="ECO:0007669"/>
    <property type="project" value="TreeGrafter"/>
</dbReference>
<accession>A0A9D2LU64</accession>
<proteinExistence type="predicted"/>
<reference evidence="8" key="2">
    <citation type="submission" date="2021-04" db="EMBL/GenBank/DDBJ databases">
        <authorList>
            <person name="Gilroy R."/>
        </authorList>
    </citation>
    <scope>NUCLEOTIDE SEQUENCE</scope>
    <source>
        <strain evidence="8">ChiSjej1B19-5720</strain>
    </source>
</reference>
<comment type="caution">
    <text evidence="8">The sequence shown here is derived from an EMBL/GenBank/DDBJ whole genome shotgun (WGS) entry which is preliminary data.</text>
</comment>
<dbReference type="SMART" id="SM00304">
    <property type="entry name" value="HAMP"/>
    <property type="match status" value="1"/>
</dbReference>
<keyword evidence="5" id="KW-1133">Transmembrane helix</keyword>
<keyword evidence="5" id="KW-0472">Membrane</keyword>
<dbReference type="PANTHER" id="PTHR48111:SF26">
    <property type="entry name" value="STAGE 0 SPORULATION PROTEIN A HOMOLOG"/>
    <property type="match status" value="1"/>
</dbReference>
<organism evidence="8 9">
    <name type="scientific">Candidatus Blautia faecavium</name>
    <dbReference type="NCBI Taxonomy" id="2838487"/>
    <lineage>
        <taxon>Bacteria</taxon>
        <taxon>Bacillati</taxon>
        <taxon>Bacillota</taxon>
        <taxon>Clostridia</taxon>
        <taxon>Lachnospirales</taxon>
        <taxon>Lachnospiraceae</taxon>
        <taxon>Blautia</taxon>
    </lineage>
</organism>
<dbReference type="CDD" id="cd00383">
    <property type="entry name" value="trans_reg_C"/>
    <property type="match status" value="1"/>
</dbReference>
<evidence type="ECO:0000256" key="1">
    <source>
        <dbReference type="ARBA" id="ARBA00022553"/>
    </source>
</evidence>
<dbReference type="AlphaFoldDB" id="A0A9D2LU64"/>
<dbReference type="InterPro" id="IPR011006">
    <property type="entry name" value="CheY-like_superfamily"/>
</dbReference>
<gene>
    <name evidence="8" type="ORF">IAA06_10330</name>
</gene>
<keyword evidence="3 4" id="KW-0238">DNA-binding</keyword>
<evidence type="ECO:0000256" key="2">
    <source>
        <dbReference type="ARBA" id="ARBA00023012"/>
    </source>
</evidence>
<evidence type="ECO:0000313" key="8">
    <source>
        <dbReference type="EMBL" id="HJB29171.1"/>
    </source>
</evidence>
<keyword evidence="1" id="KW-0597">Phosphoprotein</keyword>
<dbReference type="SUPFAM" id="SSF52172">
    <property type="entry name" value="CheY-like"/>
    <property type="match status" value="1"/>
</dbReference>
<keyword evidence="2" id="KW-0902">Two-component regulatory system</keyword>
<dbReference type="InterPro" id="IPR016032">
    <property type="entry name" value="Sig_transdc_resp-reg_C-effctor"/>
</dbReference>
<dbReference type="GO" id="GO:0000976">
    <property type="term" value="F:transcription cis-regulatory region binding"/>
    <property type="evidence" value="ECO:0007669"/>
    <property type="project" value="TreeGrafter"/>
</dbReference>
<keyword evidence="5" id="KW-0812">Transmembrane</keyword>
<feature type="transmembrane region" description="Helical" evidence="5">
    <location>
        <begin position="89"/>
        <end position="115"/>
    </location>
</feature>
<sequence>MSLKKHMFRSNMMILFSALLSLMVILLGVLMLFEDSFEQQWHSMEQTYLESHGVEMENADAENIGSGNTAEENGEGETGIFAASSAKNFFLTFLGALLLIGFGAIGVILFLASFFTKRMNRLIMEPVEQLVAGAKRIQEGNLDEDIRYIGEEEFEHVCQTFNAMQHTIRADKEQQAKNEKARTEAVDVIRGLGLGADDYITKPFDPSQLVARVRSHLKRYARLTRGKKEDPKNKDDRLYIQDVVIEPRTWKVWKKEKELKLPNREFELLRFLAQNPNIVFSKEELFEKIWGFDYVSDAATVSVHINRLREKIEDDARNPKIIETVWGAGYRLND</sequence>
<evidence type="ECO:0000313" key="9">
    <source>
        <dbReference type="Proteomes" id="UP000823842"/>
    </source>
</evidence>